<comment type="caution">
    <text evidence="1">The sequence shown here is derived from an EMBL/GenBank/DDBJ whole genome shotgun (WGS) entry which is preliminary data.</text>
</comment>
<organism evidence="1 2">
    <name type="scientific">Candidatus Woesebacteria bacterium RBG_13_36_22</name>
    <dbReference type="NCBI Taxonomy" id="1802478"/>
    <lineage>
        <taxon>Bacteria</taxon>
        <taxon>Candidatus Woeseibacteriota</taxon>
    </lineage>
</organism>
<name>A0A1F7X373_9BACT</name>
<protein>
    <submittedName>
        <fullName evidence="1">Uncharacterized protein</fullName>
    </submittedName>
</protein>
<evidence type="ECO:0000313" key="1">
    <source>
        <dbReference type="EMBL" id="OGM08828.1"/>
    </source>
</evidence>
<gene>
    <name evidence="1" type="ORF">A2Z67_02365</name>
</gene>
<reference evidence="1 2" key="1">
    <citation type="journal article" date="2016" name="Nat. Commun.">
        <title>Thousands of microbial genomes shed light on interconnected biogeochemical processes in an aquifer system.</title>
        <authorList>
            <person name="Anantharaman K."/>
            <person name="Brown C.T."/>
            <person name="Hug L.A."/>
            <person name="Sharon I."/>
            <person name="Castelle C.J."/>
            <person name="Probst A.J."/>
            <person name="Thomas B.C."/>
            <person name="Singh A."/>
            <person name="Wilkins M.J."/>
            <person name="Karaoz U."/>
            <person name="Brodie E.L."/>
            <person name="Williams K.H."/>
            <person name="Hubbard S.S."/>
            <person name="Banfield J.F."/>
        </authorList>
    </citation>
    <scope>NUCLEOTIDE SEQUENCE [LARGE SCALE GENOMIC DNA]</scope>
</reference>
<sequence length="79" mass="9527">MSKNEVVNIYLDVHYLEMEDTNEGFKLVLYGRTNKGEGKSHKIYLNFSSFWIRFFLKDFRKLLTRKREVLDELESGFNK</sequence>
<evidence type="ECO:0000313" key="2">
    <source>
        <dbReference type="Proteomes" id="UP000176939"/>
    </source>
</evidence>
<proteinExistence type="predicted"/>
<dbReference type="AlphaFoldDB" id="A0A1F7X373"/>
<accession>A0A1F7X373</accession>
<dbReference type="EMBL" id="MGFQ01000035">
    <property type="protein sequence ID" value="OGM08828.1"/>
    <property type="molecule type" value="Genomic_DNA"/>
</dbReference>
<dbReference type="Proteomes" id="UP000176939">
    <property type="component" value="Unassembled WGS sequence"/>
</dbReference>